<dbReference type="PANTHER" id="PTHR11601:SF34">
    <property type="entry name" value="CYSTEINE DESULFURASE"/>
    <property type="match status" value="1"/>
</dbReference>
<dbReference type="Gene3D" id="3.90.1150.10">
    <property type="entry name" value="Aspartate Aminotransferase, domain 1"/>
    <property type="match status" value="1"/>
</dbReference>
<dbReference type="Pfam" id="PF00266">
    <property type="entry name" value="Aminotran_5"/>
    <property type="match status" value="1"/>
</dbReference>
<evidence type="ECO:0000256" key="4">
    <source>
        <dbReference type="ARBA" id="ARBA00022679"/>
    </source>
</evidence>
<dbReference type="InterPro" id="IPR020578">
    <property type="entry name" value="Aminotrans_V_PyrdxlP_BS"/>
</dbReference>
<dbReference type="PANTHER" id="PTHR11601">
    <property type="entry name" value="CYSTEINE DESULFURYLASE FAMILY MEMBER"/>
    <property type="match status" value="1"/>
</dbReference>
<dbReference type="Proteomes" id="UP001594351">
    <property type="component" value="Unassembled WGS sequence"/>
</dbReference>
<comment type="cofactor">
    <cofactor evidence="1 10">
        <name>pyridoxal 5'-phosphate</name>
        <dbReference type="ChEBI" id="CHEBI:597326"/>
    </cofactor>
</comment>
<dbReference type="InterPro" id="IPR015421">
    <property type="entry name" value="PyrdxlP-dep_Trfase_major"/>
</dbReference>
<evidence type="ECO:0000256" key="6">
    <source>
        <dbReference type="ARBA" id="ARBA00022898"/>
    </source>
</evidence>
<gene>
    <name evidence="12" type="ORF">ACFL27_23940</name>
</gene>
<comment type="catalytic activity">
    <reaction evidence="9">
        <text>(sulfur carrier)-H + L-cysteine = (sulfur carrier)-SH + L-alanine</text>
        <dbReference type="Rhea" id="RHEA:43892"/>
        <dbReference type="Rhea" id="RHEA-COMP:14737"/>
        <dbReference type="Rhea" id="RHEA-COMP:14739"/>
        <dbReference type="ChEBI" id="CHEBI:29917"/>
        <dbReference type="ChEBI" id="CHEBI:35235"/>
        <dbReference type="ChEBI" id="CHEBI:57972"/>
        <dbReference type="ChEBI" id="CHEBI:64428"/>
        <dbReference type="EC" id="2.8.1.7"/>
    </reaction>
</comment>
<keyword evidence="7" id="KW-0408">Iron</keyword>
<keyword evidence="5" id="KW-0479">Metal-binding</keyword>
<dbReference type="EC" id="2.8.1.7" evidence="3"/>
<evidence type="ECO:0000256" key="10">
    <source>
        <dbReference type="RuleBase" id="RU004504"/>
    </source>
</evidence>
<comment type="similarity">
    <text evidence="2">Belongs to the class-V pyridoxal-phosphate-dependent aminotransferase family. NifS/IscS subfamily.</text>
</comment>
<keyword evidence="6" id="KW-0663">Pyridoxal phosphate</keyword>
<dbReference type="InterPro" id="IPR000192">
    <property type="entry name" value="Aminotrans_V_dom"/>
</dbReference>
<organism evidence="12 13">
    <name type="scientific">candidate division CSSED10-310 bacterium</name>
    <dbReference type="NCBI Taxonomy" id="2855610"/>
    <lineage>
        <taxon>Bacteria</taxon>
        <taxon>Bacteria division CSSED10-310</taxon>
    </lineage>
</organism>
<evidence type="ECO:0000313" key="13">
    <source>
        <dbReference type="Proteomes" id="UP001594351"/>
    </source>
</evidence>
<feature type="domain" description="Aminotransferase class V" evidence="11">
    <location>
        <begin position="4"/>
        <end position="363"/>
    </location>
</feature>
<dbReference type="InterPro" id="IPR016454">
    <property type="entry name" value="Cysteine_dSase"/>
</dbReference>
<evidence type="ECO:0000256" key="9">
    <source>
        <dbReference type="ARBA" id="ARBA00050776"/>
    </source>
</evidence>
<evidence type="ECO:0000256" key="3">
    <source>
        <dbReference type="ARBA" id="ARBA00012239"/>
    </source>
</evidence>
<evidence type="ECO:0000256" key="5">
    <source>
        <dbReference type="ARBA" id="ARBA00022723"/>
    </source>
</evidence>
<keyword evidence="8" id="KW-0411">Iron-sulfur</keyword>
<evidence type="ECO:0000256" key="1">
    <source>
        <dbReference type="ARBA" id="ARBA00001933"/>
    </source>
</evidence>
<dbReference type="EMBL" id="JBHPBY010000458">
    <property type="protein sequence ID" value="MFC1853261.1"/>
    <property type="molecule type" value="Genomic_DNA"/>
</dbReference>
<dbReference type="InterPro" id="IPR015424">
    <property type="entry name" value="PyrdxlP-dep_Trfase"/>
</dbReference>
<evidence type="ECO:0000256" key="7">
    <source>
        <dbReference type="ARBA" id="ARBA00023004"/>
    </source>
</evidence>
<name>A0ABV6Z4I5_UNCC1</name>
<proteinExistence type="inferred from homology"/>
<comment type="caution">
    <text evidence="12">The sequence shown here is derived from an EMBL/GenBank/DDBJ whole genome shotgun (WGS) entry which is preliminary data.</text>
</comment>
<sequence length="384" mass="42151">MKPIYLDYNATTPLDPRVAEVMLPFIQQHFGNPSSSHIFGKTTKKAVERARQQVADMLQCQIDEVIFTSGGTESNNYAIKGVADAYRQRGIHIITTAIEHPAVLEVCRFLEQQGFTVTYLPVDDNGLVTPEQVEQAITPQTILITIMHANNEVGTIEPIAEITAIAQQHGVLVHSDCAQSVGKIPVAVGPLKVDLLSVAGHKLYAPKGVGALYVRTGTQLEKLIHGANHEMNRRAGTENVIEIVGLGEACALITNNLSKYQEHMKHLRDRFEKGLLEKFPPIRLNGHPQRRLPNTSSISFRGLEANTILAEFTSVAASAGAACHSDGVKVSSVLQAMNVPLDYAMGTIRFSNGRFTTLEEIDQALENIIQAVEKLRNRQNIYSD</sequence>
<accession>A0ABV6Z4I5</accession>
<dbReference type="Gene3D" id="3.40.640.10">
    <property type="entry name" value="Type I PLP-dependent aspartate aminotransferase-like (Major domain)"/>
    <property type="match status" value="1"/>
</dbReference>
<dbReference type="NCBIfam" id="NF002806">
    <property type="entry name" value="PRK02948.1"/>
    <property type="match status" value="1"/>
</dbReference>
<protein>
    <recommendedName>
        <fullName evidence="3">cysteine desulfurase</fullName>
        <ecNumber evidence="3">2.8.1.7</ecNumber>
    </recommendedName>
</protein>
<dbReference type="PIRSF" id="PIRSF005572">
    <property type="entry name" value="NifS"/>
    <property type="match status" value="1"/>
</dbReference>
<dbReference type="InterPro" id="IPR015422">
    <property type="entry name" value="PyrdxlP-dep_Trfase_small"/>
</dbReference>
<keyword evidence="4" id="KW-0808">Transferase</keyword>
<evidence type="ECO:0000259" key="11">
    <source>
        <dbReference type="Pfam" id="PF00266"/>
    </source>
</evidence>
<reference evidence="12 13" key="1">
    <citation type="submission" date="2024-09" db="EMBL/GenBank/DDBJ databases">
        <title>Laminarin stimulates single cell rates of sulfate reduction while oxygen inhibits transcriptomic activity in coastal marine sediment.</title>
        <authorList>
            <person name="Lindsay M."/>
            <person name="Orcutt B."/>
            <person name="Emerson D."/>
            <person name="Stepanauskas R."/>
            <person name="D'Angelo T."/>
        </authorList>
    </citation>
    <scope>NUCLEOTIDE SEQUENCE [LARGE SCALE GENOMIC DNA]</scope>
    <source>
        <strain evidence="12">SAG AM-311-K15</strain>
    </source>
</reference>
<dbReference type="PROSITE" id="PS00595">
    <property type="entry name" value="AA_TRANSFER_CLASS_5"/>
    <property type="match status" value="1"/>
</dbReference>
<dbReference type="SUPFAM" id="SSF53383">
    <property type="entry name" value="PLP-dependent transferases"/>
    <property type="match status" value="1"/>
</dbReference>
<evidence type="ECO:0000313" key="12">
    <source>
        <dbReference type="EMBL" id="MFC1853261.1"/>
    </source>
</evidence>
<evidence type="ECO:0000256" key="2">
    <source>
        <dbReference type="ARBA" id="ARBA00006490"/>
    </source>
</evidence>
<evidence type="ECO:0000256" key="8">
    <source>
        <dbReference type="ARBA" id="ARBA00023014"/>
    </source>
</evidence>
<keyword evidence="13" id="KW-1185">Reference proteome</keyword>